<keyword evidence="13" id="KW-1185">Reference proteome</keyword>
<feature type="domain" description="Nudix hydrolase" evidence="11">
    <location>
        <begin position="31"/>
        <end position="163"/>
    </location>
</feature>
<keyword evidence="7" id="KW-0464">Manganese</keyword>
<dbReference type="GO" id="GO:0004452">
    <property type="term" value="F:isopentenyl-diphosphate delta-isomerase activity"/>
    <property type="evidence" value="ECO:0007669"/>
    <property type="project" value="UniProtKB-EC"/>
</dbReference>
<keyword evidence="6" id="KW-0460">Magnesium</keyword>
<dbReference type="SUPFAM" id="SSF55811">
    <property type="entry name" value="Nudix"/>
    <property type="match status" value="1"/>
</dbReference>
<evidence type="ECO:0000256" key="7">
    <source>
        <dbReference type="ARBA" id="ARBA00023211"/>
    </source>
</evidence>
<dbReference type="HAMAP" id="MF_00202">
    <property type="entry name" value="Idi"/>
    <property type="match status" value="1"/>
</dbReference>
<evidence type="ECO:0000313" key="12">
    <source>
        <dbReference type="EMBL" id="WQD36915.1"/>
    </source>
</evidence>
<evidence type="ECO:0000256" key="5">
    <source>
        <dbReference type="ARBA" id="ARBA00022723"/>
    </source>
</evidence>
<evidence type="ECO:0000256" key="10">
    <source>
        <dbReference type="NCBIfam" id="TIGR02150"/>
    </source>
</evidence>
<evidence type="ECO:0000256" key="1">
    <source>
        <dbReference type="ARBA" id="ARBA00004826"/>
    </source>
</evidence>
<evidence type="ECO:0000256" key="4">
    <source>
        <dbReference type="ARBA" id="ARBA00022490"/>
    </source>
</evidence>
<dbReference type="NCBIfam" id="TIGR02150">
    <property type="entry name" value="IPP_isom_1"/>
    <property type="match status" value="1"/>
</dbReference>
<sequence length="169" mass="19823">MNSLNEQVVLVDRNDNRIGLMEKLEAHEKGLLHRAFSVLLFNNQKELLLQQRAFDKYHCGGLWTNTCCSHPHPGEDVKDAALRRLREEMGIECDLKKSFEFIYRAEFDNGLTEHEYDHVFTGTFSGAPVINLHEVADWKYLSREALQIDMTKHPENYTPWFKIIIDKMR</sequence>
<dbReference type="InterPro" id="IPR011876">
    <property type="entry name" value="IsopentenylPP_isomerase_typ1"/>
</dbReference>
<comment type="pathway">
    <text evidence="1">Isoprenoid biosynthesis; dimethylallyl diphosphate biosynthesis; dimethylallyl diphosphate from isopentenyl diphosphate: step 1/1.</text>
</comment>
<dbReference type="InterPro" id="IPR056375">
    <property type="entry name" value="Idi_bact"/>
</dbReference>
<dbReference type="Proteomes" id="UP001325680">
    <property type="component" value="Chromosome"/>
</dbReference>
<evidence type="ECO:0000256" key="3">
    <source>
        <dbReference type="ARBA" id="ARBA00012057"/>
    </source>
</evidence>
<protein>
    <recommendedName>
        <fullName evidence="3 10">Isopentenyl-diphosphate delta-isomerase</fullName>
        <ecNumber evidence="3 10">5.3.3.2</ecNumber>
    </recommendedName>
</protein>
<dbReference type="InterPro" id="IPR000086">
    <property type="entry name" value="NUDIX_hydrolase_dom"/>
</dbReference>
<dbReference type="NCBIfam" id="NF002995">
    <property type="entry name" value="PRK03759.1"/>
    <property type="match status" value="1"/>
</dbReference>
<keyword evidence="4" id="KW-0963">Cytoplasm</keyword>
<evidence type="ECO:0000256" key="8">
    <source>
        <dbReference type="ARBA" id="ARBA00023229"/>
    </source>
</evidence>
<dbReference type="CDD" id="cd02885">
    <property type="entry name" value="NUDIX_IPP_Isomerase"/>
    <property type="match status" value="1"/>
</dbReference>
<dbReference type="Pfam" id="PF00293">
    <property type="entry name" value="NUDIX"/>
    <property type="match status" value="1"/>
</dbReference>
<dbReference type="EMBL" id="CP139960">
    <property type="protein sequence ID" value="WQD36915.1"/>
    <property type="molecule type" value="Genomic_DNA"/>
</dbReference>
<dbReference type="PROSITE" id="PS51462">
    <property type="entry name" value="NUDIX"/>
    <property type="match status" value="1"/>
</dbReference>
<proteinExistence type="inferred from homology"/>
<evidence type="ECO:0000256" key="9">
    <source>
        <dbReference type="ARBA" id="ARBA00023235"/>
    </source>
</evidence>
<dbReference type="PANTHER" id="PTHR10885:SF0">
    <property type="entry name" value="ISOPENTENYL-DIPHOSPHATE DELTA-ISOMERASE"/>
    <property type="match status" value="1"/>
</dbReference>
<organism evidence="12 13">
    <name type="scientific">Niabella yanshanensis</name>
    <dbReference type="NCBI Taxonomy" id="577386"/>
    <lineage>
        <taxon>Bacteria</taxon>
        <taxon>Pseudomonadati</taxon>
        <taxon>Bacteroidota</taxon>
        <taxon>Chitinophagia</taxon>
        <taxon>Chitinophagales</taxon>
        <taxon>Chitinophagaceae</taxon>
        <taxon>Niabella</taxon>
    </lineage>
</organism>
<dbReference type="EC" id="5.3.3.2" evidence="3 10"/>
<evidence type="ECO:0000313" key="13">
    <source>
        <dbReference type="Proteomes" id="UP001325680"/>
    </source>
</evidence>
<gene>
    <name evidence="12" type="primary">idi</name>
    <name evidence="12" type="ORF">U0035_14680</name>
</gene>
<evidence type="ECO:0000259" key="11">
    <source>
        <dbReference type="PROSITE" id="PS51462"/>
    </source>
</evidence>
<dbReference type="RefSeq" id="WP_114793332.1">
    <property type="nucleotide sequence ID" value="NZ_CP139960.1"/>
</dbReference>
<keyword evidence="9 12" id="KW-0413">Isomerase</keyword>
<dbReference type="PIRSF" id="PIRSF018427">
    <property type="entry name" value="Isopntndiph_ism"/>
    <property type="match status" value="1"/>
</dbReference>
<evidence type="ECO:0000256" key="2">
    <source>
        <dbReference type="ARBA" id="ARBA00007579"/>
    </source>
</evidence>
<evidence type="ECO:0000256" key="6">
    <source>
        <dbReference type="ARBA" id="ARBA00022842"/>
    </source>
</evidence>
<reference evidence="12 13" key="1">
    <citation type="submission" date="2023-12" db="EMBL/GenBank/DDBJ databases">
        <title>Genome sequencing and assembly of bacterial species from a model synthetic community.</title>
        <authorList>
            <person name="Hogle S.L."/>
        </authorList>
    </citation>
    <scope>NUCLEOTIDE SEQUENCE [LARGE SCALE GENOMIC DNA]</scope>
    <source>
        <strain evidence="12 13">HAMBI_3031</strain>
    </source>
</reference>
<comment type="similarity">
    <text evidence="2">Belongs to the IPP isomerase type 1 family.</text>
</comment>
<dbReference type="PANTHER" id="PTHR10885">
    <property type="entry name" value="ISOPENTENYL-DIPHOSPHATE DELTA-ISOMERASE"/>
    <property type="match status" value="1"/>
</dbReference>
<dbReference type="Gene3D" id="3.90.79.10">
    <property type="entry name" value="Nucleoside Triphosphate Pyrophosphohydrolase"/>
    <property type="match status" value="1"/>
</dbReference>
<dbReference type="InterPro" id="IPR015797">
    <property type="entry name" value="NUDIX_hydrolase-like_dom_sf"/>
</dbReference>
<keyword evidence="8" id="KW-0414">Isoprene biosynthesis</keyword>
<accession>A0ABZ0W491</accession>
<name>A0ABZ0W491_9BACT</name>
<keyword evidence="5" id="KW-0479">Metal-binding</keyword>